<sequence length="285" mass="32968">MFHNIALSGGGTHTIAFIGCIKYLLEQNKLDELYNAIGSSGGSLVCLMLVLNYTFDEMYHTISQIFKEHSSLFSFTMRSLINIPKTYGMNDGKIIIIIVNAILQKKNINVDITFIDLVKKTGRNLIIATTNLTRKTIEYLSVDTYPEMKISTAIRMSTCVPIIFEPVKYYNDLYVDSCIYNNFPIDFFDKFTVDTLGLNLITKNVDKDHTPKSFKQYMNLLFESFYNSLMKKPIKTYEYVCDVPIRDTLKNFDVYNMKFVINEEIIDELVTTGYEHLQLFLNEHK</sequence>
<proteinExistence type="predicted"/>
<protein>
    <recommendedName>
        <fullName evidence="3">PNPLA domain-containing protein</fullName>
    </recommendedName>
</protein>
<keyword evidence="2" id="KW-0442">Lipid degradation</keyword>
<dbReference type="GO" id="GO:0016787">
    <property type="term" value="F:hydrolase activity"/>
    <property type="evidence" value="ECO:0007669"/>
    <property type="project" value="UniProtKB-UniRule"/>
</dbReference>
<dbReference type="EMBL" id="MT663534">
    <property type="protein sequence ID" value="QOI90277.1"/>
    <property type="molecule type" value="Genomic_DNA"/>
</dbReference>
<evidence type="ECO:0000313" key="5">
    <source>
        <dbReference type="Proteomes" id="UP001162120"/>
    </source>
</evidence>
<evidence type="ECO:0000256" key="2">
    <source>
        <dbReference type="PROSITE-ProRule" id="PRU01161"/>
    </source>
</evidence>
<accession>A0A7M3UNL2</accession>
<gene>
    <name evidence="4" type="ORF">HWQ62_00140</name>
</gene>
<dbReference type="InterPro" id="IPR016035">
    <property type="entry name" value="Acyl_Trfase/lysoPLipase"/>
</dbReference>
<feature type="active site" description="Proton acceptor" evidence="2">
    <location>
        <position position="176"/>
    </location>
</feature>
<keyword evidence="2" id="KW-0378">Hydrolase</keyword>
<dbReference type="Pfam" id="PF01734">
    <property type="entry name" value="Patatin"/>
    <property type="match status" value="1"/>
</dbReference>
<dbReference type="Proteomes" id="UP001162120">
    <property type="component" value="Segment"/>
</dbReference>
<dbReference type="PANTHER" id="PTHR46394:SF1">
    <property type="entry name" value="PNPLA DOMAIN-CONTAINING PROTEIN"/>
    <property type="match status" value="1"/>
</dbReference>
<evidence type="ECO:0000256" key="1">
    <source>
        <dbReference type="ARBA" id="ARBA00023098"/>
    </source>
</evidence>
<keyword evidence="5" id="KW-1185">Reference proteome</keyword>
<name>A0A7M3UNL2_9VIRU</name>
<feature type="short sequence motif" description="GXSXG" evidence="2">
    <location>
        <begin position="38"/>
        <end position="42"/>
    </location>
</feature>
<dbReference type="Gene3D" id="3.40.1090.10">
    <property type="entry name" value="Cytosolic phospholipase A2 catalytic domain"/>
    <property type="match status" value="2"/>
</dbReference>
<dbReference type="InterPro" id="IPR052580">
    <property type="entry name" value="Lipid_Hydrolase"/>
</dbReference>
<dbReference type="PANTHER" id="PTHR46394">
    <property type="entry name" value="ANNEXIN"/>
    <property type="match status" value="1"/>
</dbReference>
<dbReference type="SUPFAM" id="SSF52151">
    <property type="entry name" value="FabD/lysophospholipase-like"/>
    <property type="match status" value="1"/>
</dbReference>
<dbReference type="GO" id="GO:0016042">
    <property type="term" value="P:lipid catabolic process"/>
    <property type="evidence" value="ECO:0007669"/>
    <property type="project" value="UniProtKB-UniRule"/>
</dbReference>
<dbReference type="PROSITE" id="PS51635">
    <property type="entry name" value="PNPLA"/>
    <property type="match status" value="1"/>
</dbReference>
<evidence type="ECO:0000259" key="3">
    <source>
        <dbReference type="PROSITE" id="PS51635"/>
    </source>
</evidence>
<dbReference type="InterPro" id="IPR002641">
    <property type="entry name" value="PNPLA_dom"/>
</dbReference>
<evidence type="ECO:0000313" key="4">
    <source>
        <dbReference type="EMBL" id="QOI90277.1"/>
    </source>
</evidence>
<organism evidence="4 5">
    <name type="scientific">Pyramimonas orientalis virus 01B</name>
    <dbReference type="NCBI Taxonomy" id="3134525"/>
    <lineage>
        <taxon>Viruses</taxon>
        <taxon>Varidnaviria</taxon>
        <taxon>Bamfordvirae</taxon>
        <taxon>Nucleocytoviricota</taxon>
        <taxon>Megaviricetes</taxon>
        <taxon>Imitervirales</taxon>
        <taxon>Allomimiviridae</taxon>
        <taxon>Heliosvirus</taxon>
        <taxon>Heliosvirus raunefjordenense</taxon>
    </lineage>
</organism>
<reference evidence="4" key="1">
    <citation type="submission" date="2020-06" db="EMBL/GenBank/DDBJ databases">
        <title>Lateral gene transfer of anion-conducting channel rhodopsins between green algae and giant viruses.</title>
        <authorList>
            <person name="Rozenberg A."/>
            <person name="Oppermann J."/>
            <person name="Wietek J."/>
            <person name="Fernandez Lahore R.G."/>
            <person name="Sandaa R.-A."/>
            <person name="Bratbak G."/>
            <person name="Hegemann P."/>
            <person name="Beja O."/>
        </authorList>
    </citation>
    <scope>NUCLEOTIDE SEQUENCE</scope>
    <source>
        <strain evidence="4">01B</strain>
    </source>
</reference>
<comment type="caution">
    <text evidence="2">Lacks conserved residue(s) required for the propagation of feature annotation.</text>
</comment>
<feature type="active site" description="Nucleophile" evidence="2">
    <location>
        <position position="40"/>
    </location>
</feature>
<feature type="domain" description="PNPLA" evidence="3">
    <location>
        <begin position="5"/>
        <end position="189"/>
    </location>
</feature>
<keyword evidence="1 2" id="KW-0443">Lipid metabolism</keyword>